<dbReference type="InParanoid" id="A0A1X7UUR7"/>
<name>A0A1X7UUR7_AMPQE</name>
<organism evidence="2">
    <name type="scientific">Amphimedon queenslandica</name>
    <name type="common">Sponge</name>
    <dbReference type="NCBI Taxonomy" id="400682"/>
    <lineage>
        <taxon>Eukaryota</taxon>
        <taxon>Metazoa</taxon>
        <taxon>Porifera</taxon>
        <taxon>Demospongiae</taxon>
        <taxon>Heteroscleromorpha</taxon>
        <taxon>Haplosclerida</taxon>
        <taxon>Niphatidae</taxon>
        <taxon>Amphimedon</taxon>
    </lineage>
</organism>
<accession>A0A1X7UUR7</accession>
<reference evidence="2" key="1">
    <citation type="submission" date="2017-05" db="UniProtKB">
        <authorList>
            <consortium name="EnsemblMetazoa"/>
        </authorList>
    </citation>
    <scope>IDENTIFICATION</scope>
</reference>
<dbReference type="AlphaFoldDB" id="A0A1X7UUR7"/>
<proteinExistence type="predicted"/>
<sequence>MVAIQTGNSSACKSLMSARIIPKKVEDIGAFEFDVEVEQILLPPTSDTSSSSDRSRSPILVGIGQGFSHQ</sequence>
<evidence type="ECO:0000256" key="1">
    <source>
        <dbReference type="SAM" id="MobiDB-lite"/>
    </source>
</evidence>
<protein>
    <submittedName>
        <fullName evidence="2">Uncharacterized protein</fullName>
    </submittedName>
</protein>
<feature type="region of interest" description="Disordered" evidence="1">
    <location>
        <begin position="42"/>
        <end position="70"/>
    </location>
</feature>
<evidence type="ECO:0000313" key="2">
    <source>
        <dbReference type="EnsemblMetazoa" id="Aqu2.1.31127_001"/>
    </source>
</evidence>
<dbReference type="EnsemblMetazoa" id="Aqu2.1.31127_001">
    <property type="protein sequence ID" value="Aqu2.1.31127_001"/>
    <property type="gene ID" value="Aqu2.1.31127"/>
</dbReference>